<keyword evidence="1" id="KW-0472">Membrane</keyword>
<dbReference type="NCBIfam" id="TIGR02832">
    <property type="entry name" value="spo_yunB"/>
    <property type="match status" value="1"/>
</dbReference>
<dbReference type="Pfam" id="PF09560">
    <property type="entry name" value="Spore_YunB"/>
    <property type="match status" value="1"/>
</dbReference>
<evidence type="ECO:0000313" key="3">
    <source>
        <dbReference type="Proteomes" id="UP001164803"/>
    </source>
</evidence>
<gene>
    <name evidence="2" type="primary">yunB</name>
    <name evidence="2" type="ORF">NZD86_08020</name>
</gene>
<keyword evidence="1" id="KW-1133">Transmembrane helix</keyword>
<reference evidence="2" key="1">
    <citation type="submission" date="2022-08" db="EMBL/GenBank/DDBJ databases">
        <title>Alicyclobacillus dauci DSM2870, complete genome.</title>
        <authorList>
            <person name="Wang Q."/>
            <person name="Cai R."/>
            <person name="Wang Z."/>
        </authorList>
    </citation>
    <scope>NUCLEOTIDE SEQUENCE</scope>
    <source>
        <strain evidence="2">DSM 28700</strain>
    </source>
</reference>
<dbReference type="InterPro" id="IPR014197">
    <property type="entry name" value="Sporulation_prot_YunB"/>
</dbReference>
<keyword evidence="3" id="KW-1185">Reference proteome</keyword>
<accession>A0ABY6Z6V1</accession>
<protein>
    <submittedName>
        <fullName evidence="2">Sporulation protein YunB</fullName>
    </submittedName>
</protein>
<dbReference type="EMBL" id="CP104064">
    <property type="protein sequence ID" value="WAH38413.1"/>
    <property type="molecule type" value="Genomic_DNA"/>
</dbReference>
<evidence type="ECO:0000256" key="1">
    <source>
        <dbReference type="SAM" id="Phobius"/>
    </source>
</evidence>
<name>A0ABY6Z6V1_9BACL</name>
<proteinExistence type="predicted"/>
<sequence>MAKRFRPRPTRPSHSRPRLSVRFPRWMMSTIAMLGVLFGGLYLLDVKLRPMVTTASTALAHKAGSEALNEALTDEIMAYGARGPLLDTTVDKQAGNFTITRVNMAAVTKLQGDVTRQAQARLQALSSQSIRLPLIRMFSGSLLSKSTLTIPVRMSMLGAVHSSIESEVQTKGVNQVVHIIYVHVTADIMVITPVVTTPITVDSRAPVAYLVMAGPVPSAYYGPELFSKSNSGLASPPQSSR</sequence>
<keyword evidence="1" id="KW-0812">Transmembrane</keyword>
<feature type="transmembrane region" description="Helical" evidence="1">
    <location>
        <begin position="26"/>
        <end position="44"/>
    </location>
</feature>
<organism evidence="2 3">
    <name type="scientific">Alicyclobacillus dauci</name>
    <dbReference type="NCBI Taxonomy" id="1475485"/>
    <lineage>
        <taxon>Bacteria</taxon>
        <taxon>Bacillati</taxon>
        <taxon>Bacillota</taxon>
        <taxon>Bacilli</taxon>
        <taxon>Bacillales</taxon>
        <taxon>Alicyclobacillaceae</taxon>
        <taxon>Alicyclobacillus</taxon>
    </lineage>
</organism>
<dbReference type="RefSeq" id="WP_268045982.1">
    <property type="nucleotide sequence ID" value="NZ_CP104064.1"/>
</dbReference>
<dbReference type="Proteomes" id="UP001164803">
    <property type="component" value="Chromosome"/>
</dbReference>
<evidence type="ECO:0000313" key="2">
    <source>
        <dbReference type="EMBL" id="WAH38413.1"/>
    </source>
</evidence>